<dbReference type="RefSeq" id="WP_213259360.1">
    <property type="nucleotide sequence ID" value="NZ_JAGYWA010000007.1"/>
</dbReference>
<reference evidence="3" key="1">
    <citation type="journal article" date="2019" name="Int. J. Syst. Evol. Microbiol.">
        <title>The Global Catalogue of Microorganisms (GCM) 10K type strain sequencing project: providing services to taxonomists for standard genome sequencing and annotation.</title>
        <authorList>
            <consortium name="The Broad Institute Genomics Platform"/>
            <consortium name="The Broad Institute Genome Sequencing Center for Infectious Disease"/>
            <person name="Wu L."/>
            <person name="Ma J."/>
        </authorList>
    </citation>
    <scope>NUCLEOTIDE SEQUENCE [LARGE SCALE GENOMIC DNA]</scope>
    <source>
        <strain evidence="3">WYCCWR 13023</strain>
    </source>
</reference>
<sequence length="101" mass="11689">MKLYSSMEVFGIGFLMSALYLMLLFGVYRWAKIKPLKILLTAIFVLPFLSIILFCLNGLVRFQDKYQGLLNVYSIWIMSAFTFAVLLAVLLFVLFKRSFKA</sequence>
<keyword evidence="1" id="KW-0472">Membrane</keyword>
<feature type="transmembrane region" description="Helical" evidence="1">
    <location>
        <begin position="12"/>
        <end position="31"/>
    </location>
</feature>
<organism evidence="2 3">
    <name type="scientific">Flavobacterium branchiicola</name>
    <dbReference type="NCBI Taxonomy" id="1114875"/>
    <lineage>
        <taxon>Bacteria</taxon>
        <taxon>Pseudomonadati</taxon>
        <taxon>Bacteroidota</taxon>
        <taxon>Flavobacteriia</taxon>
        <taxon>Flavobacteriales</taxon>
        <taxon>Flavobacteriaceae</taxon>
        <taxon>Flavobacterium</taxon>
    </lineage>
</organism>
<keyword evidence="1" id="KW-0812">Transmembrane</keyword>
<gene>
    <name evidence="2" type="ORF">ACFO5S_18265</name>
</gene>
<keyword evidence="1" id="KW-1133">Transmembrane helix</keyword>
<dbReference type="EMBL" id="JBHSGV010000007">
    <property type="protein sequence ID" value="MFC4749402.1"/>
    <property type="molecule type" value="Genomic_DNA"/>
</dbReference>
<feature type="transmembrane region" description="Helical" evidence="1">
    <location>
        <begin position="72"/>
        <end position="95"/>
    </location>
</feature>
<protein>
    <submittedName>
        <fullName evidence="2">Uncharacterized protein</fullName>
    </submittedName>
</protein>
<evidence type="ECO:0000313" key="2">
    <source>
        <dbReference type="EMBL" id="MFC4749402.1"/>
    </source>
</evidence>
<evidence type="ECO:0000313" key="3">
    <source>
        <dbReference type="Proteomes" id="UP001595935"/>
    </source>
</evidence>
<name>A0ABV9PIT7_9FLAO</name>
<proteinExistence type="predicted"/>
<comment type="caution">
    <text evidence="2">The sequence shown here is derived from an EMBL/GenBank/DDBJ whole genome shotgun (WGS) entry which is preliminary data.</text>
</comment>
<keyword evidence="3" id="KW-1185">Reference proteome</keyword>
<dbReference type="Proteomes" id="UP001595935">
    <property type="component" value="Unassembled WGS sequence"/>
</dbReference>
<evidence type="ECO:0000256" key="1">
    <source>
        <dbReference type="SAM" id="Phobius"/>
    </source>
</evidence>
<accession>A0ABV9PIT7</accession>
<feature type="transmembrane region" description="Helical" evidence="1">
    <location>
        <begin position="38"/>
        <end position="60"/>
    </location>
</feature>